<name>A0ABC9IIA8_SERMA</name>
<evidence type="ECO:0000313" key="2">
    <source>
        <dbReference type="Proteomes" id="UP000018979"/>
    </source>
</evidence>
<gene>
    <name evidence="1" type="ORF">SMDB11_1816</name>
</gene>
<dbReference type="AlphaFoldDB" id="A0ABC9IIA8"/>
<accession>A0ABC9IIA8</accession>
<dbReference type="EMBL" id="HG326223">
    <property type="protein sequence ID" value="CDG12392.1"/>
    <property type="molecule type" value="Genomic_DNA"/>
</dbReference>
<sequence length="54" mass="6013">MFICITKMKEAEACTIKMFLIPIMVQGLSVIPMPAKAAKCRATGEKTRQKVNEL</sequence>
<reference evidence="2" key="2">
    <citation type="submission" date="2013-11" db="EMBL/GenBank/DDBJ databases">
        <title>Genome sequences of clinical and environmental isolates of Serratia marcescens.</title>
        <authorList>
            <person name="Iguchi A."/>
            <person name="Komatsu H."/>
            <person name="Nagaya Y."/>
            <person name="Ogura Y."/>
            <person name="Katsura K."/>
            <person name="Kurokawa K."/>
            <person name="Ooka T."/>
            <person name="Hattori M."/>
            <person name="Gotoh N."/>
            <person name="Thomson N."/>
            <person name="Hayashi T."/>
        </authorList>
    </citation>
    <scope>NUCLEOTIDE SEQUENCE [LARGE SCALE GENOMIC DNA]</scope>
    <source>
        <strain evidence="2">Db11</strain>
    </source>
</reference>
<reference evidence="1 2" key="3">
    <citation type="journal article" date="2014" name="Genome Biol. Evol.">
        <title>Genome evolution and plasticity of Serratia marcescens, an important multidrug-resistant nosocomial pathogen.</title>
        <authorList>
            <person name="Iguchi A."/>
            <person name="Nagaya Y."/>
            <person name="Pradel E."/>
            <person name="Ooka T."/>
            <person name="Ogura Y."/>
            <person name="Katsura K."/>
            <person name="Kurokawa K."/>
            <person name="Oshima K."/>
            <person name="Hattori M."/>
            <person name="Parkhill J."/>
            <person name="Sebaihia M."/>
            <person name="Coulthurst S.J."/>
            <person name="Gotoh N."/>
            <person name="Thomson N.R."/>
            <person name="Ewbank J.J."/>
            <person name="Hayashi T."/>
        </authorList>
    </citation>
    <scope>NUCLEOTIDE SEQUENCE [LARGE SCALE GENOMIC DNA]</scope>
    <source>
        <strain evidence="1 2">Db11</strain>
    </source>
</reference>
<organism evidence="1 2">
    <name type="scientific">Serratia marcescens subsp. marcescens Db11</name>
    <dbReference type="NCBI Taxonomy" id="273526"/>
    <lineage>
        <taxon>Bacteria</taxon>
        <taxon>Pseudomonadati</taxon>
        <taxon>Pseudomonadota</taxon>
        <taxon>Gammaproteobacteria</taxon>
        <taxon>Enterobacterales</taxon>
        <taxon>Yersiniaceae</taxon>
        <taxon>Serratia</taxon>
    </lineage>
</organism>
<reference evidence="1 2" key="1">
    <citation type="submission" date="2013-06" db="EMBL/GenBank/DDBJ databases">
        <authorList>
            <person name="Aslett M."/>
        </authorList>
    </citation>
    <scope>NUCLEOTIDE SEQUENCE [LARGE SCALE GENOMIC DNA]</scope>
    <source>
        <strain evidence="1 2">Db11</strain>
    </source>
</reference>
<protein>
    <submittedName>
        <fullName evidence="1">Uncharacterized protein</fullName>
    </submittedName>
</protein>
<dbReference type="Proteomes" id="UP000018979">
    <property type="component" value="Chromosome I"/>
</dbReference>
<dbReference type="KEGG" id="smac:SMDB11_1816"/>
<evidence type="ECO:0000313" key="1">
    <source>
        <dbReference type="EMBL" id="CDG12392.1"/>
    </source>
</evidence>
<proteinExistence type="predicted"/>